<protein>
    <submittedName>
        <fullName evidence="1">Uncharacterized protein</fullName>
    </submittedName>
</protein>
<evidence type="ECO:0000313" key="2">
    <source>
        <dbReference type="Proteomes" id="UP000285190"/>
    </source>
</evidence>
<dbReference type="AlphaFoldDB" id="A0A418X5C5"/>
<name>A0A418X5C5_9BURK</name>
<proteinExistence type="predicted"/>
<keyword evidence="2" id="KW-1185">Reference proteome</keyword>
<organism evidence="1 2">
    <name type="scientific">Noviherbaspirillum cavernae</name>
    <dbReference type="NCBI Taxonomy" id="2320862"/>
    <lineage>
        <taxon>Bacteria</taxon>
        <taxon>Pseudomonadati</taxon>
        <taxon>Pseudomonadota</taxon>
        <taxon>Betaproteobacteria</taxon>
        <taxon>Burkholderiales</taxon>
        <taxon>Oxalobacteraceae</taxon>
        <taxon>Noviherbaspirillum</taxon>
    </lineage>
</organism>
<gene>
    <name evidence="1" type="ORF">D3870_18310</name>
</gene>
<sequence>MKGEISEKYPVSVPHALVGQSVKVVAARLRGGESLSRLASLALPRGYRVEKQQSKSYRARAFSSLMKWSFVGWARSAHAAADDKRKVAIR</sequence>
<accession>A0A418X5C5</accession>
<comment type="caution">
    <text evidence="1">The sequence shown here is derived from an EMBL/GenBank/DDBJ whole genome shotgun (WGS) entry which is preliminary data.</text>
</comment>
<dbReference type="EMBL" id="QYUN01000002">
    <property type="protein sequence ID" value="RJG07687.1"/>
    <property type="molecule type" value="Genomic_DNA"/>
</dbReference>
<dbReference type="Proteomes" id="UP000285190">
    <property type="component" value="Unassembled WGS sequence"/>
</dbReference>
<reference evidence="1 2" key="1">
    <citation type="submission" date="2018-09" db="EMBL/GenBank/DDBJ databases">
        <authorList>
            <person name="Zhu H."/>
        </authorList>
    </citation>
    <scope>NUCLEOTIDE SEQUENCE [LARGE SCALE GENOMIC DNA]</scope>
    <source>
        <strain evidence="1 2">K2R10-39</strain>
    </source>
</reference>
<evidence type="ECO:0000313" key="1">
    <source>
        <dbReference type="EMBL" id="RJG07687.1"/>
    </source>
</evidence>